<accession>A0A4P9CA67</accession>
<dbReference type="EMBL" id="CP029487">
    <property type="protein sequence ID" value="QCT72343.1"/>
    <property type="molecule type" value="Genomic_DNA"/>
</dbReference>
<protein>
    <submittedName>
        <fullName evidence="1">Uncharacterized protein</fullName>
    </submittedName>
</protein>
<dbReference type="AlphaFoldDB" id="A0A4P9CA67"/>
<proteinExistence type="predicted"/>
<reference evidence="1 2" key="1">
    <citation type="submission" date="2018-05" db="EMBL/GenBank/DDBJ databases">
        <title>Genome comparison of Eubacterium sp.</title>
        <authorList>
            <person name="Feng Y."/>
            <person name="Sanchez-Andrea I."/>
            <person name="Stams A.J.M."/>
            <person name="De Vos W.M."/>
        </authorList>
    </citation>
    <scope>NUCLEOTIDE SEQUENCE [LARGE SCALE GENOMIC DNA]</scope>
    <source>
        <strain evidence="1 2">YI</strain>
    </source>
</reference>
<organism evidence="1 2">
    <name type="scientific">Eubacterium maltosivorans</name>
    <dbReference type="NCBI Taxonomy" id="2041044"/>
    <lineage>
        <taxon>Bacteria</taxon>
        <taxon>Bacillati</taxon>
        <taxon>Bacillota</taxon>
        <taxon>Clostridia</taxon>
        <taxon>Eubacteriales</taxon>
        <taxon>Eubacteriaceae</taxon>
        <taxon>Eubacterium</taxon>
    </lineage>
</organism>
<dbReference type="RefSeq" id="WP_074616322.1">
    <property type="nucleotide sequence ID" value="NZ_CP029487.1"/>
</dbReference>
<name>A0A4P9CA67_EUBML</name>
<dbReference type="KEGG" id="emt:CPZ25_013720"/>
<evidence type="ECO:0000313" key="1">
    <source>
        <dbReference type="EMBL" id="QCT72343.1"/>
    </source>
</evidence>
<sequence length="237" mass="27140">MYSEKTKFYTHPELGIQTVALKDGQVYFIPKDFTGRFGYKCNDALVRRLCKGQRMLMVPVGPDTRKMRKVLGVPCHEALAIVNDIARYITEKEAYRLWFDEILADFMKPEFDLKEELLKCIHRYHSNGGATFTDMERNFDRYGYDYQGDCSLVFEAIGSGQPVYFWTGWNKEAFEALAQLVEEGRIQRRYTGPLPYYYEGRGLSLPVIHDIDGIAEGGWLPIGFSITPAGEAELEAA</sequence>
<evidence type="ECO:0000313" key="2">
    <source>
        <dbReference type="Proteomes" id="UP000218387"/>
    </source>
</evidence>
<gene>
    <name evidence="1" type="ORF">CPZ25_013720</name>
</gene>
<keyword evidence="2" id="KW-1185">Reference proteome</keyword>
<dbReference type="Proteomes" id="UP000218387">
    <property type="component" value="Chromosome"/>
</dbReference>